<name>A0A2J7QB68_9NEOP</name>
<comment type="caution">
    <text evidence="2">The sequence shown here is derived from an EMBL/GenBank/DDBJ whole genome shotgun (WGS) entry which is preliminary data.</text>
</comment>
<dbReference type="InterPro" id="IPR005135">
    <property type="entry name" value="Endo/exonuclease/phosphatase"/>
</dbReference>
<keyword evidence="2" id="KW-0808">Transferase</keyword>
<dbReference type="Gene3D" id="3.60.10.10">
    <property type="entry name" value="Endonuclease/exonuclease/phosphatase"/>
    <property type="match status" value="1"/>
</dbReference>
<feature type="domain" description="Reverse transcriptase" evidence="1">
    <location>
        <begin position="480"/>
        <end position="746"/>
    </location>
</feature>
<dbReference type="InterPro" id="IPR036691">
    <property type="entry name" value="Endo/exonu/phosph_ase_sf"/>
</dbReference>
<dbReference type="Proteomes" id="UP000235965">
    <property type="component" value="Unassembled WGS sequence"/>
</dbReference>
<dbReference type="Pfam" id="PF00078">
    <property type="entry name" value="RVT_1"/>
    <property type="match status" value="1"/>
</dbReference>
<accession>A0A2J7QB68</accession>
<organism evidence="2 3">
    <name type="scientific">Cryptotermes secundus</name>
    <dbReference type="NCBI Taxonomy" id="105785"/>
    <lineage>
        <taxon>Eukaryota</taxon>
        <taxon>Metazoa</taxon>
        <taxon>Ecdysozoa</taxon>
        <taxon>Arthropoda</taxon>
        <taxon>Hexapoda</taxon>
        <taxon>Insecta</taxon>
        <taxon>Pterygota</taxon>
        <taxon>Neoptera</taxon>
        <taxon>Polyneoptera</taxon>
        <taxon>Dictyoptera</taxon>
        <taxon>Blattodea</taxon>
        <taxon>Blattoidea</taxon>
        <taxon>Termitoidae</taxon>
        <taxon>Kalotermitidae</taxon>
        <taxon>Cryptotermitinae</taxon>
        <taxon>Cryptotermes</taxon>
    </lineage>
</organism>
<dbReference type="InterPro" id="IPR000477">
    <property type="entry name" value="RT_dom"/>
</dbReference>
<dbReference type="PROSITE" id="PS50878">
    <property type="entry name" value="RT_POL"/>
    <property type="match status" value="1"/>
</dbReference>
<protein>
    <submittedName>
        <fullName evidence="2">Putative RNA-directed DNA polymerase from transposon X-element</fullName>
    </submittedName>
</protein>
<gene>
    <name evidence="2" type="ORF">B7P43_G11753</name>
</gene>
<dbReference type="SUPFAM" id="SSF56672">
    <property type="entry name" value="DNA/RNA polymerases"/>
    <property type="match status" value="1"/>
</dbReference>
<dbReference type="GO" id="GO:0003964">
    <property type="term" value="F:RNA-directed DNA polymerase activity"/>
    <property type="evidence" value="ECO:0007669"/>
    <property type="project" value="UniProtKB-KW"/>
</dbReference>
<keyword evidence="2" id="KW-0548">Nucleotidyltransferase</keyword>
<dbReference type="OrthoDB" id="7701509at2759"/>
<evidence type="ECO:0000313" key="2">
    <source>
        <dbReference type="EMBL" id="PNF25823.1"/>
    </source>
</evidence>
<reference evidence="2 3" key="1">
    <citation type="submission" date="2017-12" db="EMBL/GenBank/DDBJ databases">
        <title>Hemimetabolous genomes reveal molecular basis of termite eusociality.</title>
        <authorList>
            <person name="Harrison M.C."/>
            <person name="Jongepier E."/>
            <person name="Robertson H.M."/>
            <person name="Arning N."/>
            <person name="Bitard-Feildel T."/>
            <person name="Chao H."/>
            <person name="Childers C.P."/>
            <person name="Dinh H."/>
            <person name="Doddapaneni H."/>
            <person name="Dugan S."/>
            <person name="Gowin J."/>
            <person name="Greiner C."/>
            <person name="Han Y."/>
            <person name="Hu H."/>
            <person name="Hughes D.S.T."/>
            <person name="Huylmans A.-K."/>
            <person name="Kemena C."/>
            <person name="Kremer L.P.M."/>
            <person name="Lee S.L."/>
            <person name="Lopez-Ezquerra A."/>
            <person name="Mallet L."/>
            <person name="Monroy-Kuhn J.M."/>
            <person name="Moser A."/>
            <person name="Murali S.C."/>
            <person name="Muzny D.M."/>
            <person name="Otani S."/>
            <person name="Piulachs M.-D."/>
            <person name="Poelchau M."/>
            <person name="Qu J."/>
            <person name="Schaub F."/>
            <person name="Wada-Katsumata A."/>
            <person name="Worley K.C."/>
            <person name="Xie Q."/>
            <person name="Ylla G."/>
            <person name="Poulsen M."/>
            <person name="Gibbs R.A."/>
            <person name="Schal C."/>
            <person name="Richards S."/>
            <person name="Belles X."/>
            <person name="Korb J."/>
            <person name="Bornberg-Bauer E."/>
        </authorList>
    </citation>
    <scope>NUCLEOTIDE SEQUENCE [LARGE SCALE GENOMIC DNA]</scope>
    <source>
        <tissue evidence="2">Whole body</tissue>
    </source>
</reference>
<dbReference type="AlphaFoldDB" id="A0A2J7QB68"/>
<evidence type="ECO:0000313" key="3">
    <source>
        <dbReference type="Proteomes" id="UP000235965"/>
    </source>
</evidence>
<evidence type="ECO:0000259" key="1">
    <source>
        <dbReference type="PROSITE" id="PS50878"/>
    </source>
</evidence>
<dbReference type="InParanoid" id="A0A2J7QB68"/>
<dbReference type="STRING" id="105785.A0A2J7QB68"/>
<sequence>MLPSLLIAVWNANGLSQHKNELQMFLLTHNIDVLLISESHFTTKSHFRIPNYYTYHTNHPSGTARGGTAILIKSTLPHYPLNPHCHAHLQATSIALDGPSGPLAISAVYLPPKHTITQDHLSSLYSSLGPRFLTGGDYNAKHTIWGSRLISPRGRVVLKTIELLQLDHLSTGEPTYWPSDHNKLPDLVDFCVFKGIPPTLLSAKSCFDLSSDHTPILISLSLETISRAPQPSLFNKNTNWDYFRFLISEQLSLNIPLKTTDDIESAVHNLTTLIQRAAWSSTPESSPTPQTVSCPLTIKQKLLDKRRLRKAWLRFRSPITKSLLNKASRYLKQLISDHNNLHFQYYLEHLSPAASSDYSLWKATKKIKHTSLPSTPIITPQGSWARSNIEKAHTFATHLSTVFNPHPSNTSPEEETSLVSSLFSPYQLEPPPPPFRQSEIQSTIIKLNNKTSPGYDLITGKILQELPRICIKYLTHLINASLRVGFFPDQWKVAQIILIPKPGKPPHLPTSYRPISLLPILSKVFEKLLSHRLLSIVESLHILPDQQFGFRQRHSTIHQAHRIVNKIHEALETKQYCSAAFLDITQAFDKVWHTGLLCKLRRFLPLNYFLLLKSYLSNRHFRVKVDNNYSDLFPIHAGVPQGSVLGPLLYLLYTSDIPTSINTTIATFADDTALLATDSNPVTASLNLQTNLNSIQNWLSIWRLKANESKSVHVTFSNHRLPCPPVYINNKPLPQASNVKYLGLHLDNHLTWTNHIFTKRKQLGLLLSKFNWLLGRRSTLNLSNKLLIYKIILKPVQTYGIQLWGSASSTNIAILERFQSKVLRLITDAPWYVSNAIISRDLQIPTVKEEISRLSTRYNARLSRHPNLLASRLTRPPSIRRLKKHHPFDLPNRFQYT</sequence>
<dbReference type="SUPFAM" id="SSF56219">
    <property type="entry name" value="DNase I-like"/>
    <property type="match status" value="1"/>
</dbReference>
<proteinExistence type="predicted"/>
<dbReference type="PANTHER" id="PTHR19446">
    <property type="entry name" value="REVERSE TRANSCRIPTASES"/>
    <property type="match status" value="1"/>
</dbReference>
<dbReference type="EMBL" id="NEVH01016302">
    <property type="protein sequence ID" value="PNF25823.1"/>
    <property type="molecule type" value="Genomic_DNA"/>
</dbReference>
<keyword evidence="2" id="KW-0695">RNA-directed DNA polymerase</keyword>
<keyword evidence="3" id="KW-1185">Reference proteome</keyword>
<dbReference type="CDD" id="cd01650">
    <property type="entry name" value="RT_nLTR_like"/>
    <property type="match status" value="1"/>
</dbReference>
<dbReference type="InterPro" id="IPR043502">
    <property type="entry name" value="DNA/RNA_pol_sf"/>
</dbReference>
<dbReference type="Pfam" id="PF03372">
    <property type="entry name" value="Exo_endo_phos"/>
    <property type="match status" value="1"/>
</dbReference>